<dbReference type="EMBL" id="JASBWV010000024">
    <property type="protein sequence ID" value="KAJ9119385.1"/>
    <property type="molecule type" value="Genomic_DNA"/>
</dbReference>
<organism evidence="1 2">
    <name type="scientific">Naganishia onofrii</name>
    <dbReference type="NCBI Taxonomy" id="1851511"/>
    <lineage>
        <taxon>Eukaryota</taxon>
        <taxon>Fungi</taxon>
        <taxon>Dikarya</taxon>
        <taxon>Basidiomycota</taxon>
        <taxon>Agaricomycotina</taxon>
        <taxon>Tremellomycetes</taxon>
        <taxon>Filobasidiales</taxon>
        <taxon>Filobasidiaceae</taxon>
        <taxon>Naganishia</taxon>
    </lineage>
</organism>
<comment type="caution">
    <text evidence="1">The sequence shown here is derived from an EMBL/GenBank/DDBJ whole genome shotgun (WGS) entry which is preliminary data.</text>
</comment>
<proteinExistence type="predicted"/>
<gene>
    <name evidence="1" type="ORF">QFC24_005618</name>
</gene>
<sequence>MKNLSTPVLNLRSLNNEKTSLSQKRKEEPVPKCTQELSRPASPHTKAKKRKSGFGITLLANQSLPNLLFSRNIACDIEDEPLVDWVTDKKDRTSRTFERTTGGVTGFKDTATSPRLVRDLSDLQTRQDRSSDRPLSLHQLQDLRSDAAEIPTALQSRSSTGISSFIDPAFGASCSNFPSFAELTA</sequence>
<evidence type="ECO:0000313" key="2">
    <source>
        <dbReference type="Proteomes" id="UP001234202"/>
    </source>
</evidence>
<reference evidence="1" key="1">
    <citation type="submission" date="2023-04" db="EMBL/GenBank/DDBJ databases">
        <title>Draft Genome sequencing of Naganishia species isolated from polar environments using Oxford Nanopore Technology.</title>
        <authorList>
            <person name="Leo P."/>
            <person name="Venkateswaran K."/>
        </authorList>
    </citation>
    <scope>NUCLEOTIDE SEQUENCE</scope>
    <source>
        <strain evidence="1">DBVPG 5303</strain>
    </source>
</reference>
<keyword evidence="2" id="KW-1185">Reference proteome</keyword>
<protein>
    <submittedName>
        <fullName evidence="1">Uncharacterized protein</fullName>
    </submittedName>
</protein>
<accession>A0ACC2X7L7</accession>
<evidence type="ECO:0000313" key="1">
    <source>
        <dbReference type="EMBL" id="KAJ9119385.1"/>
    </source>
</evidence>
<name>A0ACC2X7L7_9TREE</name>
<dbReference type="Proteomes" id="UP001234202">
    <property type="component" value="Unassembled WGS sequence"/>
</dbReference>